<dbReference type="Proteomes" id="UP000218231">
    <property type="component" value="Unassembled WGS sequence"/>
</dbReference>
<evidence type="ECO:0000313" key="3">
    <source>
        <dbReference type="Proteomes" id="UP000218231"/>
    </source>
</evidence>
<dbReference type="STRING" id="2018661.A0A2A2JBB0"/>
<organism evidence="2 3">
    <name type="scientific">Diploscapter pachys</name>
    <dbReference type="NCBI Taxonomy" id="2018661"/>
    <lineage>
        <taxon>Eukaryota</taxon>
        <taxon>Metazoa</taxon>
        <taxon>Ecdysozoa</taxon>
        <taxon>Nematoda</taxon>
        <taxon>Chromadorea</taxon>
        <taxon>Rhabditida</taxon>
        <taxon>Rhabditina</taxon>
        <taxon>Rhabditomorpha</taxon>
        <taxon>Rhabditoidea</taxon>
        <taxon>Rhabditidae</taxon>
        <taxon>Diploscapter</taxon>
    </lineage>
</organism>
<dbReference type="OrthoDB" id="5818620at2759"/>
<feature type="signal peptide" evidence="1">
    <location>
        <begin position="1"/>
        <end position="23"/>
    </location>
</feature>
<name>A0A2A2JBB0_9BILA</name>
<protein>
    <submittedName>
        <fullName evidence="2">Uncharacterized protein</fullName>
    </submittedName>
</protein>
<feature type="chain" id="PRO_5012313460" evidence="1">
    <location>
        <begin position="24"/>
        <end position="66"/>
    </location>
</feature>
<evidence type="ECO:0000313" key="2">
    <source>
        <dbReference type="EMBL" id="PAV59058.1"/>
    </source>
</evidence>
<dbReference type="AlphaFoldDB" id="A0A2A2JBB0"/>
<comment type="caution">
    <text evidence="2">The sequence shown here is derived from an EMBL/GenBank/DDBJ whole genome shotgun (WGS) entry which is preliminary data.</text>
</comment>
<dbReference type="EMBL" id="LIAE01010543">
    <property type="protein sequence ID" value="PAV59058.1"/>
    <property type="molecule type" value="Genomic_DNA"/>
</dbReference>
<accession>A0A2A2JBB0</accession>
<proteinExistence type="predicted"/>
<keyword evidence="1" id="KW-0732">Signal</keyword>
<gene>
    <name evidence="2" type="ORF">WR25_10764</name>
</gene>
<evidence type="ECO:0000256" key="1">
    <source>
        <dbReference type="SAM" id="SignalP"/>
    </source>
</evidence>
<keyword evidence="3" id="KW-1185">Reference proteome</keyword>
<sequence length="66" mass="7554">MFSLRQLAALLVVLFAMLCILEARNMPYEAEALYPGYRFDGWAEAPMHKRVPSAGDMMVRFGKRSE</sequence>
<reference evidence="2 3" key="1">
    <citation type="journal article" date="2017" name="Curr. Biol.">
        <title>Genome architecture and evolution of a unichromosomal asexual nematode.</title>
        <authorList>
            <person name="Fradin H."/>
            <person name="Zegar C."/>
            <person name="Gutwein M."/>
            <person name="Lucas J."/>
            <person name="Kovtun M."/>
            <person name="Corcoran D."/>
            <person name="Baugh L.R."/>
            <person name="Kiontke K."/>
            <person name="Gunsalus K."/>
            <person name="Fitch D.H."/>
            <person name="Piano F."/>
        </authorList>
    </citation>
    <scope>NUCLEOTIDE SEQUENCE [LARGE SCALE GENOMIC DNA]</scope>
    <source>
        <strain evidence="2">PF1309</strain>
    </source>
</reference>